<dbReference type="VEuPathDB" id="FungiDB:CH63R_03552"/>
<gene>
    <name evidence="1" type="ORF">CH63R_03552</name>
</gene>
<dbReference type="GeneID" id="28862634"/>
<organism evidence="1 2">
    <name type="scientific">Colletotrichum higginsianum (strain IMI 349063)</name>
    <name type="common">Crucifer anthracnose fungus</name>
    <dbReference type="NCBI Taxonomy" id="759273"/>
    <lineage>
        <taxon>Eukaryota</taxon>
        <taxon>Fungi</taxon>
        <taxon>Dikarya</taxon>
        <taxon>Ascomycota</taxon>
        <taxon>Pezizomycotina</taxon>
        <taxon>Sordariomycetes</taxon>
        <taxon>Hypocreomycetidae</taxon>
        <taxon>Glomerellales</taxon>
        <taxon>Glomerellaceae</taxon>
        <taxon>Colletotrichum</taxon>
        <taxon>Colletotrichum destructivum species complex</taxon>
    </lineage>
</organism>
<name>A0A1B7YGS5_COLHI</name>
<dbReference type="KEGG" id="chig:CH63R_03552"/>
<accession>A0A1B7YGS5</accession>
<evidence type="ECO:0000313" key="1">
    <source>
        <dbReference type="EMBL" id="OBR11256.1"/>
    </source>
</evidence>
<proteinExistence type="predicted"/>
<protein>
    <submittedName>
        <fullName evidence="1">Nudix domain-containing protein</fullName>
    </submittedName>
</protein>
<evidence type="ECO:0000313" key="2">
    <source>
        <dbReference type="Proteomes" id="UP000092177"/>
    </source>
</evidence>
<dbReference type="EMBL" id="LTAN01000003">
    <property type="protein sequence ID" value="OBR11256.1"/>
    <property type="molecule type" value="Genomic_DNA"/>
</dbReference>
<dbReference type="AlphaFoldDB" id="A0A1B7YGS5"/>
<comment type="caution">
    <text evidence="1">The sequence shown here is derived from an EMBL/GenBank/DDBJ whole genome shotgun (WGS) entry which is preliminary data.</text>
</comment>
<keyword evidence="2" id="KW-1185">Reference proteome</keyword>
<sequence length="95" mass="10470">MLRPHCRSKPSQAMLSLGFGHGVVAFEGNSNVWIVDSKADGLVLPKGGYDLDKYLDMKDCLVRDAEEEARVSIMRSSIVSSSIDDGLVHQFKCKL</sequence>
<reference evidence="2" key="1">
    <citation type="journal article" date="2017" name="BMC Genomics">
        <title>Gapless genome assembly of Colletotrichum higginsianum reveals chromosome structure and association of transposable elements with secondary metabolite gene clusters.</title>
        <authorList>
            <person name="Dallery J.-F."/>
            <person name="Lapalu N."/>
            <person name="Zampounis A."/>
            <person name="Pigne S."/>
            <person name="Luyten I."/>
            <person name="Amselem J."/>
            <person name="Wittenberg A.H.J."/>
            <person name="Zhou S."/>
            <person name="de Queiroz M.V."/>
            <person name="Robin G.P."/>
            <person name="Auger A."/>
            <person name="Hainaut M."/>
            <person name="Henrissat B."/>
            <person name="Kim K.-T."/>
            <person name="Lee Y.-H."/>
            <person name="Lespinet O."/>
            <person name="Schwartz D.C."/>
            <person name="Thon M.R."/>
            <person name="O'Connell R.J."/>
        </authorList>
    </citation>
    <scope>NUCLEOTIDE SEQUENCE [LARGE SCALE GENOMIC DNA]</scope>
    <source>
        <strain evidence="2">IMI 349063</strain>
    </source>
</reference>
<dbReference type="RefSeq" id="XP_018159773.1">
    <property type="nucleotide sequence ID" value="XM_018298527.1"/>
</dbReference>
<dbReference type="Proteomes" id="UP000092177">
    <property type="component" value="Chromosome 3"/>
</dbReference>